<protein>
    <submittedName>
        <fullName evidence="2">Uncharacterized protein</fullName>
    </submittedName>
</protein>
<organism evidence="2 3">
    <name type="scientific">Apatococcus fuscideae</name>
    <dbReference type="NCBI Taxonomy" id="2026836"/>
    <lineage>
        <taxon>Eukaryota</taxon>
        <taxon>Viridiplantae</taxon>
        <taxon>Chlorophyta</taxon>
        <taxon>core chlorophytes</taxon>
        <taxon>Trebouxiophyceae</taxon>
        <taxon>Chlorellales</taxon>
        <taxon>Chlorellaceae</taxon>
        <taxon>Apatococcus</taxon>
    </lineage>
</organism>
<name>A0AAW1SPK5_9CHLO</name>
<evidence type="ECO:0000313" key="2">
    <source>
        <dbReference type="EMBL" id="KAK9849637.1"/>
    </source>
</evidence>
<evidence type="ECO:0000256" key="1">
    <source>
        <dbReference type="SAM" id="MobiDB-lite"/>
    </source>
</evidence>
<feature type="region of interest" description="Disordered" evidence="1">
    <location>
        <begin position="95"/>
        <end position="123"/>
    </location>
</feature>
<comment type="caution">
    <text evidence="2">The sequence shown here is derived from an EMBL/GenBank/DDBJ whole genome shotgun (WGS) entry which is preliminary data.</text>
</comment>
<reference evidence="2 3" key="1">
    <citation type="journal article" date="2024" name="Nat. Commun.">
        <title>Phylogenomics reveals the evolutionary origins of lichenization in chlorophyte algae.</title>
        <authorList>
            <person name="Puginier C."/>
            <person name="Libourel C."/>
            <person name="Otte J."/>
            <person name="Skaloud P."/>
            <person name="Haon M."/>
            <person name="Grisel S."/>
            <person name="Petersen M."/>
            <person name="Berrin J.G."/>
            <person name="Delaux P.M."/>
            <person name="Dal Grande F."/>
            <person name="Keller J."/>
        </authorList>
    </citation>
    <scope>NUCLEOTIDE SEQUENCE [LARGE SCALE GENOMIC DNA]</scope>
    <source>
        <strain evidence="2 3">SAG 2523</strain>
    </source>
</reference>
<dbReference type="EMBL" id="JALJOV010001332">
    <property type="protein sequence ID" value="KAK9849637.1"/>
    <property type="molecule type" value="Genomic_DNA"/>
</dbReference>
<sequence>MAPFLTEPGQECEGWRESLGWCPGSNLRRELVEVLMHGIHYQAVVQEASPESVSIHDFAFSGHPSSGKWTIDTLTRTHSTVEAMKAIEAWSAEHRPMVSPTKTPTTSAMKFFHPSSPSPKKATVMSAPARREVEAKLGMGFSGTLGQT</sequence>
<keyword evidence="3" id="KW-1185">Reference proteome</keyword>
<dbReference type="AlphaFoldDB" id="A0AAW1SPK5"/>
<evidence type="ECO:0000313" key="3">
    <source>
        <dbReference type="Proteomes" id="UP001485043"/>
    </source>
</evidence>
<accession>A0AAW1SPK5</accession>
<gene>
    <name evidence="2" type="ORF">WJX84_000392</name>
</gene>
<proteinExistence type="predicted"/>
<dbReference type="Proteomes" id="UP001485043">
    <property type="component" value="Unassembled WGS sequence"/>
</dbReference>